<dbReference type="RefSeq" id="XP_031865560.1">
    <property type="nucleotide sequence ID" value="XM_032018261.1"/>
</dbReference>
<reference evidence="1 2" key="1">
    <citation type="journal article" date="2018" name="IMA Fungus">
        <title>IMA Genome-F 9: Draft genome sequence of Annulohypoxylon stygium, Aspergillus mulundensis, Berkeleyomyces basicola (syn. Thielaviopsis basicola), Ceratocystis smalleyi, two Cercospora beticola strains, Coleophoma cylindrospora, Fusarium fracticaudum, Phialophora cf. hyalina, and Morchella septimelata.</title>
        <authorList>
            <person name="Wingfield B.D."/>
            <person name="Bills G.F."/>
            <person name="Dong Y."/>
            <person name="Huang W."/>
            <person name="Nel W.J."/>
            <person name="Swalarsk-Parry B.S."/>
            <person name="Vaghefi N."/>
            <person name="Wilken P.M."/>
            <person name="An Z."/>
            <person name="de Beer Z.W."/>
            <person name="De Vos L."/>
            <person name="Chen L."/>
            <person name="Duong T.A."/>
            <person name="Gao Y."/>
            <person name="Hammerbacher A."/>
            <person name="Kikkert J.R."/>
            <person name="Li Y."/>
            <person name="Li H."/>
            <person name="Li K."/>
            <person name="Li Q."/>
            <person name="Liu X."/>
            <person name="Ma X."/>
            <person name="Naidoo K."/>
            <person name="Pethybridge S.J."/>
            <person name="Sun J."/>
            <person name="Steenkamp E.T."/>
            <person name="van der Nest M.A."/>
            <person name="van Wyk S."/>
            <person name="Wingfield M.J."/>
            <person name="Xiong C."/>
            <person name="Yue Q."/>
            <person name="Zhang X."/>
        </authorList>
    </citation>
    <scope>NUCLEOTIDE SEQUENCE [LARGE SCALE GENOMIC DNA]</scope>
    <source>
        <strain evidence="1 2">BP 5553</strain>
    </source>
</reference>
<proteinExistence type="predicted"/>
<dbReference type="GeneID" id="43602487"/>
<keyword evidence="2" id="KW-1185">Reference proteome</keyword>
<dbReference type="Proteomes" id="UP000254866">
    <property type="component" value="Unassembled WGS sequence"/>
</dbReference>
<accession>A0A370TBK9</accession>
<evidence type="ECO:0000313" key="1">
    <source>
        <dbReference type="EMBL" id="RDL31429.1"/>
    </source>
</evidence>
<protein>
    <submittedName>
        <fullName evidence="1">Uncharacterized protein</fullName>
    </submittedName>
</protein>
<sequence length="398" mass="44921">MLLSRALPPQFLLPAWNVQQLALAFQQRAHKSDSATEKPQSRAAPNAFSLFEELFPEEDKARPKSSDKKADKLPSFGWKGLKAAVPDVARNDRNRASRSILLRQDDEFVPQQSPESQRVEGSGGMQRTKASVLVLNCAMNSLEESDFFRVNPRGEHIEGWTSGIIKVIPGRDNHTLRPLDHYFILFSSDASARAYLDNTFRLHRLAKANSRWGSSGVVGLPLPPGFLKEGEDLEKIIKGFSLVPAYTRLALRLIDKSYKPAMVRLLSDGGPAAIASSKSKAENMVLFHTDVNYISQFDLKKAIMDDGRRRNLHWKLAGNENDILTLKSDIEAEGAFGDPDAGIDTKPFRRAGRYVISFRDRHEARRFVREWHRRAFPSHRPHRPGDEPPPIVNVEILW</sequence>
<comment type="caution">
    <text evidence="1">The sequence shown here is derived from an EMBL/GenBank/DDBJ whole genome shotgun (WGS) entry which is preliminary data.</text>
</comment>
<dbReference type="AlphaFoldDB" id="A0A370TBK9"/>
<dbReference type="EMBL" id="NPIC01000012">
    <property type="protein sequence ID" value="RDL31429.1"/>
    <property type="molecule type" value="Genomic_DNA"/>
</dbReference>
<dbReference type="OrthoDB" id="5332316at2759"/>
<name>A0A370TBK9_9HELO</name>
<gene>
    <name evidence="1" type="ORF">BP5553_09638</name>
</gene>
<organism evidence="1 2">
    <name type="scientific">Venustampulla echinocandica</name>
    <dbReference type="NCBI Taxonomy" id="2656787"/>
    <lineage>
        <taxon>Eukaryota</taxon>
        <taxon>Fungi</taxon>
        <taxon>Dikarya</taxon>
        <taxon>Ascomycota</taxon>
        <taxon>Pezizomycotina</taxon>
        <taxon>Leotiomycetes</taxon>
        <taxon>Helotiales</taxon>
        <taxon>Pleuroascaceae</taxon>
        <taxon>Venustampulla</taxon>
    </lineage>
</organism>
<evidence type="ECO:0000313" key="2">
    <source>
        <dbReference type="Proteomes" id="UP000254866"/>
    </source>
</evidence>